<dbReference type="Proteomes" id="UP001162881">
    <property type="component" value="Unassembled WGS sequence"/>
</dbReference>
<feature type="domain" description="Peptidase A2" evidence="2">
    <location>
        <begin position="78"/>
        <end position="157"/>
    </location>
</feature>
<reference evidence="3" key="1">
    <citation type="submission" date="2022-03" db="EMBL/GenBank/DDBJ databases">
        <title>Identification of a novel bacterium isolated from mangrove sediments.</title>
        <authorList>
            <person name="Pan X."/>
        </authorList>
    </citation>
    <scope>NUCLEOTIDE SEQUENCE</scope>
    <source>
        <strain evidence="3">B1949</strain>
    </source>
</reference>
<evidence type="ECO:0000313" key="4">
    <source>
        <dbReference type="Proteomes" id="UP001162881"/>
    </source>
</evidence>
<dbReference type="CDD" id="cd05483">
    <property type="entry name" value="retropepsin_like_bacteria"/>
    <property type="match status" value="1"/>
</dbReference>
<evidence type="ECO:0000313" key="3">
    <source>
        <dbReference type="EMBL" id="MCJ2181548.1"/>
    </source>
</evidence>
<dbReference type="EC" id="3.4.23.-" evidence="3"/>
<proteinExistence type="predicted"/>
<protein>
    <submittedName>
        <fullName evidence="3">TIGR02281 family clan AA aspartic protease</fullName>
        <ecNumber evidence="3">3.4.23.-</ecNumber>
    </submittedName>
</protein>
<dbReference type="EMBL" id="JALHLF010000004">
    <property type="protein sequence ID" value="MCJ2181548.1"/>
    <property type="molecule type" value="Genomic_DNA"/>
</dbReference>
<dbReference type="NCBIfam" id="TIGR02281">
    <property type="entry name" value="clan_AA_DTGA"/>
    <property type="match status" value="1"/>
</dbReference>
<keyword evidence="1 3" id="KW-0378">Hydrolase</keyword>
<organism evidence="3 4">
    <name type="scientific">Novosphingobium organovorum</name>
    <dbReference type="NCBI Taxonomy" id="2930092"/>
    <lineage>
        <taxon>Bacteria</taxon>
        <taxon>Pseudomonadati</taxon>
        <taxon>Pseudomonadota</taxon>
        <taxon>Alphaproteobacteria</taxon>
        <taxon>Sphingomonadales</taxon>
        <taxon>Sphingomonadaceae</taxon>
        <taxon>Novosphingobium</taxon>
    </lineage>
</organism>
<dbReference type="PROSITE" id="PS00141">
    <property type="entry name" value="ASP_PROTEASE"/>
    <property type="match status" value="1"/>
</dbReference>
<keyword evidence="4" id="KW-1185">Reference proteome</keyword>
<dbReference type="GO" id="GO:0006508">
    <property type="term" value="P:proteolysis"/>
    <property type="evidence" value="ECO:0007669"/>
    <property type="project" value="UniProtKB-KW"/>
</dbReference>
<name>A0ABT0B9L0_9SPHN</name>
<dbReference type="RefSeq" id="WP_244016667.1">
    <property type="nucleotide sequence ID" value="NZ_JALHLF010000004.1"/>
</dbReference>
<dbReference type="InterPro" id="IPR034122">
    <property type="entry name" value="Retropepsin-like_bacterial"/>
</dbReference>
<accession>A0ABT0B9L0</accession>
<dbReference type="Pfam" id="PF13975">
    <property type="entry name" value="gag-asp_proteas"/>
    <property type="match status" value="1"/>
</dbReference>
<evidence type="ECO:0000259" key="2">
    <source>
        <dbReference type="PROSITE" id="PS50175"/>
    </source>
</evidence>
<comment type="caution">
    <text evidence="3">The sequence shown here is derived from an EMBL/GenBank/DDBJ whole genome shotgun (WGS) entry which is preliminary data.</text>
</comment>
<sequence length="175" mass="17997">MRSGPLVLLLVCVVAVLVIAPGLKVDQPGPVIAPSSAPGAMPMQDAAMRQAWLAGRATIARSADGHFYIDATVEGEPVHFLVDTGASIVALTGEDAQAAGLHWNPGEVMAIGRGANGTVYGVPVHLSKIAIDGFEAHDVDAAIVPEGLDVSLLGQSFLAKLRTVEITGDQLSLGE</sequence>
<keyword evidence="3" id="KW-0645">Protease</keyword>
<dbReference type="GO" id="GO:0008233">
    <property type="term" value="F:peptidase activity"/>
    <property type="evidence" value="ECO:0007669"/>
    <property type="project" value="UniProtKB-KW"/>
</dbReference>
<dbReference type="InterPro" id="IPR001995">
    <property type="entry name" value="Peptidase_A2_cat"/>
</dbReference>
<dbReference type="Gene3D" id="2.40.70.10">
    <property type="entry name" value="Acid Proteases"/>
    <property type="match status" value="1"/>
</dbReference>
<gene>
    <name evidence="3" type="ORF">MTR62_02315</name>
</gene>
<dbReference type="PROSITE" id="PS50175">
    <property type="entry name" value="ASP_PROT_RETROV"/>
    <property type="match status" value="1"/>
</dbReference>
<evidence type="ECO:0000256" key="1">
    <source>
        <dbReference type="ARBA" id="ARBA00022801"/>
    </source>
</evidence>
<dbReference type="InterPro" id="IPR011969">
    <property type="entry name" value="Clan_AA_Asp_peptidase_C"/>
</dbReference>
<dbReference type="InterPro" id="IPR001969">
    <property type="entry name" value="Aspartic_peptidase_AS"/>
</dbReference>
<dbReference type="InterPro" id="IPR021109">
    <property type="entry name" value="Peptidase_aspartic_dom_sf"/>
</dbReference>
<dbReference type="SUPFAM" id="SSF50630">
    <property type="entry name" value="Acid proteases"/>
    <property type="match status" value="1"/>
</dbReference>